<keyword evidence="1" id="KW-1133">Transmembrane helix</keyword>
<name>A0AAW9RF24_9HYPH</name>
<gene>
    <name evidence="2" type="ORF">V3328_12765</name>
</gene>
<keyword evidence="1" id="KW-0472">Membrane</keyword>
<dbReference type="PANTHER" id="PTHR47628">
    <property type="match status" value="1"/>
</dbReference>
<dbReference type="Gene3D" id="3.40.50.2300">
    <property type="match status" value="2"/>
</dbReference>
<feature type="transmembrane region" description="Helical" evidence="1">
    <location>
        <begin position="21"/>
        <end position="44"/>
    </location>
</feature>
<dbReference type="Pfam" id="PF13433">
    <property type="entry name" value="Peripla_BP_5"/>
    <property type="match status" value="1"/>
</dbReference>
<evidence type="ECO:0000313" key="3">
    <source>
        <dbReference type="Proteomes" id="UP001378188"/>
    </source>
</evidence>
<dbReference type="GO" id="GO:0033218">
    <property type="term" value="F:amide binding"/>
    <property type="evidence" value="ECO:0007669"/>
    <property type="project" value="InterPro"/>
</dbReference>
<dbReference type="RefSeq" id="WP_340330039.1">
    <property type="nucleotide sequence ID" value="NZ_JAZHOF010000004.1"/>
</dbReference>
<protein>
    <submittedName>
        <fullName evidence="2">Transporter substrate-binding domain-containing protein</fullName>
    </submittedName>
</protein>
<evidence type="ECO:0000256" key="1">
    <source>
        <dbReference type="SAM" id="Phobius"/>
    </source>
</evidence>
<dbReference type="Proteomes" id="UP001378188">
    <property type="component" value="Unassembled WGS sequence"/>
</dbReference>
<reference evidence="2 3" key="1">
    <citation type="submission" date="2024-02" db="EMBL/GenBank/DDBJ databases">
        <title>Genome analysis and characterization of Microbaculum marinisediminis sp. nov., isolated from marine sediment.</title>
        <authorList>
            <person name="Du Z.-J."/>
            <person name="Ye Y.-Q."/>
            <person name="Zhang Z.-R."/>
            <person name="Yuan S.-M."/>
            <person name="Zhang X.-Y."/>
        </authorList>
    </citation>
    <scope>NUCLEOTIDE SEQUENCE [LARGE SCALE GENOMIC DNA]</scope>
    <source>
        <strain evidence="2 3">SDUM1044001</strain>
    </source>
</reference>
<accession>A0AAW9RF24</accession>
<dbReference type="PANTHER" id="PTHR47628:SF1">
    <property type="entry name" value="ALIPHATIC AMIDASE EXPRESSION-REGULATING PROTEIN"/>
    <property type="match status" value="1"/>
</dbReference>
<evidence type="ECO:0000313" key="2">
    <source>
        <dbReference type="EMBL" id="MEJ8572354.1"/>
    </source>
</evidence>
<comment type="caution">
    <text evidence="2">The sequence shown here is derived from an EMBL/GenBank/DDBJ whole genome shotgun (WGS) entry which is preliminary data.</text>
</comment>
<sequence>MTGQPTRQPRTRRKAPVPVGLLYSLTGTYGIMGLEMFNGAMLAIEQINANPDLDFELRPVVMDPGGSLPQYSEQCDVLVNRHGVRHIIGCYTSASRKQILPLVEGSGALLWHSARYEGFESSENVIYLGAAPNQHVVPLAFYVLKNLDPRIYCLGSNYIWTWEINRVMRDILAAGGGTVVAERLPPLGEKALDHLVDDIASHAPGAVLNTLVGESAYSFYSAWHAAVAERPELARITMLSLSLCEAELKLTGQHEGGHIVSSVYFQSIDRPQNARFLSDYRTRYRGYGSPSVDTEAAYLCATMLGRAITQAGTADVASVRHALYRDRFEAPQGPVSVDPENNHSFLTPRLGRSTAAGTFDIFWQSAKPVKPDPYLAWLDLEDIAPTPGSKTSKDPLKLLF</sequence>
<dbReference type="AlphaFoldDB" id="A0AAW9RF24"/>
<dbReference type="InterPro" id="IPR028082">
    <property type="entry name" value="Peripla_BP_I"/>
</dbReference>
<dbReference type="EMBL" id="JAZHOF010000004">
    <property type="protein sequence ID" value="MEJ8572354.1"/>
    <property type="molecule type" value="Genomic_DNA"/>
</dbReference>
<keyword evidence="1" id="KW-0812">Transmembrane</keyword>
<proteinExistence type="predicted"/>
<keyword evidence="3" id="KW-1185">Reference proteome</keyword>
<dbReference type="InterPro" id="IPR039570">
    <property type="entry name" value="AmiC_PBP1"/>
</dbReference>
<dbReference type="SUPFAM" id="SSF53822">
    <property type="entry name" value="Periplasmic binding protein-like I"/>
    <property type="match status" value="1"/>
</dbReference>
<dbReference type="CDD" id="cd06357">
    <property type="entry name" value="PBP1_AmiC"/>
    <property type="match status" value="1"/>
</dbReference>
<organism evidence="2 3">
    <name type="scientific">Microbaculum marinum</name>
    <dbReference type="NCBI Taxonomy" id="1764581"/>
    <lineage>
        <taxon>Bacteria</taxon>
        <taxon>Pseudomonadati</taxon>
        <taxon>Pseudomonadota</taxon>
        <taxon>Alphaproteobacteria</taxon>
        <taxon>Hyphomicrobiales</taxon>
        <taxon>Tepidamorphaceae</taxon>
        <taxon>Microbaculum</taxon>
    </lineage>
</organism>